<dbReference type="Proteomes" id="UP000663829">
    <property type="component" value="Unassembled WGS sequence"/>
</dbReference>
<protein>
    <submittedName>
        <fullName evidence="2">Uncharacterized protein</fullName>
    </submittedName>
</protein>
<name>A0A813ZX29_9BILA</name>
<proteinExistence type="predicted"/>
<evidence type="ECO:0000313" key="4">
    <source>
        <dbReference type="EMBL" id="CAF3687681.1"/>
    </source>
</evidence>
<dbReference type="OrthoDB" id="10032426at2759"/>
<reference evidence="2" key="1">
    <citation type="submission" date="2021-02" db="EMBL/GenBank/DDBJ databases">
        <authorList>
            <person name="Nowell W R."/>
        </authorList>
    </citation>
    <scope>NUCLEOTIDE SEQUENCE</scope>
</reference>
<gene>
    <name evidence="2" type="ORF">GPM918_LOCUS8887</name>
    <name evidence="1" type="ORF">OVA965_LOCUS277</name>
    <name evidence="4" type="ORF">SRO942_LOCUS8888</name>
    <name evidence="3" type="ORF">TMI583_LOCUS277</name>
</gene>
<evidence type="ECO:0000313" key="5">
    <source>
        <dbReference type="Proteomes" id="UP000663829"/>
    </source>
</evidence>
<dbReference type="EMBL" id="CAJNOK010000031">
    <property type="protein sequence ID" value="CAF0724033.1"/>
    <property type="molecule type" value="Genomic_DNA"/>
</dbReference>
<keyword evidence="5" id="KW-1185">Reference proteome</keyword>
<dbReference type="EMBL" id="CAJNOQ010001600">
    <property type="protein sequence ID" value="CAF0905917.1"/>
    <property type="molecule type" value="Genomic_DNA"/>
</dbReference>
<comment type="caution">
    <text evidence="2">The sequence shown here is derived from an EMBL/GenBank/DDBJ whole genome shotgun (WGS) entry which is preliminary data.</text>
</comment>
<evidence type="ECO:0000313" key="1">
    <source>
        <dbReference type="EMBL" id="CAF0724033.1"/>
    </source>
</evidence>
<dbReference type="AlphaFoldDB" id="A0A813ZX29"/>
<evidence type="ECO:0000313" key="3">
    <source>
        <dbReference type="EMBL" id="CAF3496622.1"/>
    </source>
</evidence>
<dbReference type="Proteomes" id="UP000682733">
    <property type="component" value="Unassembled WGS sequence"/>
</dbReference>
<dbReference type="EMBL" id="CAJOBA010000031">
    <property type="protein sequence ID" value="CAF3496622.1"/>
    <property type="molecule type" value="Genomic_DNA"/>
</dbReference>
<sequence>MPSRTPTLPTQNSCERLLKRVQMCTNRSFERTPSLTTRVKRKQFLTSSFISSTNITLLSEYSMKESLPSTSIDEDSFFQETKHWKEPNLLNRTQNTTDWQIISLCDINQTRSLIKTETRTKTSGAKFLNKHVRDIDRLAENYGQEYLTLLKLRS</sequence>
<evidence type="ECO:0000313" key="2">
    <source>
        <dbReference type="EMBL" id="CAF0905917.1"/>
    </source>
</evidence>
<dbReference type="Proteomes" id="UP000677228">
    <property type="component" value="Unassembled WGS sequence"/>
</dbReference>
<dbReference type="EMBL" id="CAJOBC010001600">
    <property type="protein sequence ID" value="CAF3687681.1"/>
    <property type="molecule type" value="Genomic_DNA"/>
</dbReference>
<accession>A0A813ZX29</accession>
<organism evidence="2 5">
    <name type="scientific">Didymodactylos carnosus</name>
    <dbReference type="NCBI Taxonomy" id="1234261"/>
    <lineage>
        <taxon>Eukaryota</taxon>
        <taxon>Metazoa</taxon>
        <taxon>Spiralia</taxon>
        <taxon>Gnathifera</taxon>
        <taxon>Rotifera</taxon>
        <taxon>Eurotatoria</taxon>
        <taxon>Bdelloidea</taxon>
        <taxon>Philodinida</taxon>
        <taxon>Philodinidae</taxon>
        <taxon>Didymodactylos</taxon>
    </lineage>
</organism>
<dbReference type="Proteomes" id="UP000681722">
    <property type="component" value="Unassembled WGS sequence"/>
</dbReference>